<evidence type="ECO:0000256" key="5">
    <source>
        <dbReference type="ARBA" id="ARBA00049534"/>
    </source>
</evidence>
<feature type="binding site" evidence="6">
    <location>
        <position position="190"/>
    </location>
    <ligand>
        <name>substrate</name>
    </ligand>
</feature>
<dbReference type="STRING" id="1794912.AXX12_01815"/>
<dbReference type="EMBL" id="LSGP01000013">
    <property type="protein sequence ID" value="KYZ76907.1"/>
    <property type="molecule type" value="Genomic_DNA"/>
</dbReference>
<comment type="catalytic activity">
    <reaction evidence="5 6">
        <text>L-glutamine + H2O = L-glutamate + NH4(+)</text>
        <dbReference type="Rhea" id="RHEA:15889"/>
        <dbReference type="ChEBI" id="CHEBI:15377"/>
        <dbReference type="ChEBI" id="CHEBI:28938"/>
        <dbReference type="ChEBI" id="CHEBI:29985"/>
        <dbReference type="ChEBI" id="CHEBI:58359"/>
        <dbReference type="EC" id="3.5.1.2"/>
    </reaction>
</comment>
<evidence type="ECO:0000256" key="4">
    <source>
        <dbReference type="ARBA" id="ARBA00022801"/>
    </source>
</evidence>
<dbReference type="PANTHER" id="PTHR12544:SF29">
    <property type="entry name" value="GLUTAMINASE"/>
    <property type="match status" value="1"/>
</dbReference>
<feature type="binding site" evidence="6">
    <location>
        <position position="114"/>
    </location>
    <ligand>
        <name>substrate</name>
    </ligand>
</feature>
<dbReference type="Pfam" id="PF04960">
    <property type="entry name" value="Glutaminase"/>
    <property type="match status" value="1"/>
</dbReference>
<dbReference type="AlphaFoldDB" id="A0A154BSN2"/>
<dbReference type="Gene3D" id="3.40.710.10">
    <property type="entry name" value="DD-peptidase/beta-lactamase superfamily"/>
    <property type="match status" value="1"/>
</dbReference>
<feature type="binding site" evidence="6">
    <location>
        <position position="159"/>
    </location>
    <ligand>
        <name>substrate</name>
    </ligand>
</feature>
<evidence type="ECO:0000313" key="7">
    <source>
        <dbReference type="EMBL" id="KYZ76907.1"/>
    </source>
</evidence>
<dbReference type="NCBIfam" id="TIGR03814">
    <property type="entry name" value="Gln_ase"/>
    <property type="match status" value="1"/>
</dbReference>
<dbReference type="InterPro" id="IPR012338">
    <property type="entry name" value="Beta-lactam/transpept-like"/>
</dbReference>
<feature type="binding site" evidence="6">
    <location>
        <position position="260"/>
    </location>
    <ligand>
        <name>substrate</name>
    </ligand>
</feature>
<dbReference type="GO" id="GO:0006543">
    <property type="term" value="P:L-glutamine catabolic process"/>
    <property type="evidence" value="ECO:0007669"/>
    <property type="project" value="TreeGrafter"/>
</dbReference>
<comment type="subunit">
    <text evidence="2 6">Homotetramer.</text>
</comment>
<evidence type="ECO:0000256" key="6">
    <source>
        <dbReference type="HAMAP-Rule" id="MF_00313"/>
    </source>
</evidence>
<evidence type="ECO:0000256" key="3">
    <source>
        <dbReference type="ARBA" id="ARBA00012918"/>
    </source>
</evidence>
<protein>
    <recommendedName>
        <fullName evidence="3 6">Glutaminase</fullName>
        <ecNumber evidence="3 6">3.5.1.2</ecNumber>
    </recommendedName>
</protein>
<evidence type="ECO:0000256" key="2">
    <source>
        <dbReference type="ARBA" id="ARBA00011881"/>
    </source>
</evidence>
<dbReference type="HAMAP" id="MF_00313">
    <property type="entry name" value="Glutaminase"/>
    <property type="match status" value="1"/>
</dbReference>
<gene>
    <name evidence="6" type="primary">glsA</name>
    <name evidence="7" type="ORF">AXX12_01815</name>
</gene>
<organism evidence="7 8">
    <name type="scientific">Anaerosporomusa subterranea</name>
    <dbReference type="NCBI Taxonomy" id="1794912"/>
    <lineage>
        <taxon>Bacteria</taxon>
        <taxon>Bacillati</taxon>
        <taxon>Bacillota</taxon>
        <taxon>Negativicutes</taxon>
        <taxon>Acetonemataceae</taxon>
        <taxon>Anaerosporomusa</taxon>
    </lineage>
</organism>
<dbReference type="PANTHER" id="PTHR12544">
    <property type="entry name" value="GLUTAMINASE"/>
    <property type="match status" value="1"/>
</dbReference>
<keyword evidence="6" id="KW-0007">Acetylation</keyword>
<dbReference type="GO" id="GO:0004359">
    <property type="term" value="F:glutaminase activity"/>
    <property type="evidence" value="ECO:0007669"/>
    <property type="project" value="UniProtKB-UniRule"/>
</dbReference>
<evidence type="ECO:0000313" key="8">
    <source>
        <dbReference type="Proteomes" id="UP000076268"/>
    </source>
</evidence>
<comment type="similarity">
    <text evidence="1 6">Belongs to the glutaminase family.</text>
</comment>
<proteinExistence type="inferred from homology"/>
<sequence>MQTLLNRLLAKNSGLSVNGKVADYIPELAKVNPKFLGAYIMDIRCNSEYAAGDHDVAFTIQSIAKIIMFTCALLDNDLAEISQAISVEPTADGFNSIASLETKNTHKPLNPMINAGAIATIPFVRGTTYTEKFTRILNLMRTMSGNPNLSVNHQVYTSESLTGNRNRALAYYMYSTGVIKGDIEELLDVYFRLCSVNVTCKDLAAIGSVLANNGIDPKSNMRIISKEKCRIVKAVMATCGLYNESGLFAATVGIPAKSGVGGGILAVVPKQMGIGVFSPLLDDKGNSIAGMSFLSDLSLALDLSVY</sequence>
<keyword evidence="4 6" id="KW-0378">Hydrolase</keyword>
<name>A0A154BSN2_ANASB</name>
<accession>A0A154BSN2</accession>
<comment type="caution">
    <text evidence="7">The sequence shown here is derived from an EMBL/GenBank/DDBJ whole genome shotgun (WGS) entry which is preliminary data.</text>
</comment>
<dbReference type="SUPFAM" id="SSF56601">
    <property type="entry name" value="beta-lactamase/transpeptidase-like"/>
    <property type="match status" value="1"/>
</dbReference>
<dbReference type="InterPro" id="IPR015868">
    <property type="entry name" value="Glutaminase"/>
</dbReference>
<reference evidence="7 8" key="1">
    <citation type="submission" date="2016-02" db="EMBL/GenBank/DDBJ databases">
        <title>Anaerosporomusa subterraneum gen. nov., sp. nov., a spore-forming obligate anaerobe isolated from saprolite.</title>
        <authorList>
            <person name="Choi J.K."/>
            <person name="Shah M."/>
            <person name="Yee N."/>
        </authorList>
    </citation>
    <scope>NUCLEOTIDE SEQUENCE [LARGE SCALE GENOMIC DNA]</scope>
    <source>
        <strain evidence="7 8">RU4</strain>
    </source>
</reference>
<dbReference type="OrthoDB" id="9788822at2"/>
<feature type="binding site" evidence="6">
    <location>
        <position position="166"/>
    </location>
    <ligand>
        <name>substrate</name>
    </ligand>
</feature>
<evidence type="ECO:0000256" key="1">
    <source>
        <dbReference type="ARBA" id="ARBA00011076"/>
    </source>
</evidence>
<dbReference type="FunFam" id="3.40.710.10:FF:000005">
    <property type="entry name" value="Glutaminase"/>
    <property type="match status" value="1"/>
</dbReference>
<feature type="binding site" evidence="6">
    <location>
        <position position="62"/>
    </location>
    <ligand>
        <name>substrate</name>
    </ligand>
</feature>
<keyword evidence="8" id="KW-1185">Reference proteome</keyword>
<dbReference type="GO" id="GO:0006537">
    <property type="term" value="P:glutamate biosynthetic process"/>
    <property type="evidence" value="ECO:0007669"/>
    <property type="project" value="TreeGrafter"/>
</dbReference>
<dbReference type="EC" id="3.5.1.2" evidence="3 6"/>
<dbReference type="Proteomes" id="UP000076268">
    <property type="component" value="Unassembled WGS sequence"/>
</dbReference>
<feature type="binding site" evidence="6">
    <location>
        <position position="242"/>
    </location>
    <ligand>
        <name>substrate</name>
    </ligand>
</feature>